<dbReference type="PANTHER" id="PTHR31723:SF10">
    <property type="entry name" value="PATHOGEN-RELATED PROTEIN"/>
    <property type="match status" value="1"/>
</dbReference>
<dbReference type="SUPFAM" id="SSF54427">
    <property type="entry name" value="NTF2-like"/>
    <property type="match status" value="1"/>
</dbReference>
<keyword evidence="3" id="KW-1185">Reference proteome</keyword>
<organism evidence="2 3">
    <name type="scientific">Mya arenaria</name>
    <name type="common">Soft-shell clam</name>
    <dbReference type="NCBI Taxonomy" id="6604"/>
    <lineage>
        <taxon>Eukaryota</taxon>
        <taxon>Metazoa</taxon>
        <taxon>Spiralia</taxon>
        <taxon>Lophotrochozoa</taxon>
        <taxon>Mollusca</taxon>
        <taxon>Bivalvia</taxon>
        <taxon>Autobranchia</taxon>
        <taxon>Heteroconchia</taxon>
        <taxon>Euheterodonta</taxon>
        <taxon>Imparidentia</taxon>
        <taxon>Neoheterodontei</taxon>
        <taxon>Myida</taxon>
        <taxon>Myoidea</taxon>
        <taxon>Myidae</taxon>
        <taxon>Mya</taxon>
    </lineage>
</organism>
<reference evidence="2" key="1">
    <citation type="submission" date="2022-11" db="EMBL/GenBank/DDBJ databases">
        <title>Centuries of genome instability and evolution in soft-shell clam transmissible cancer (bioRxiv).</title>
        <authorList>
            <person name="Hart S.F.M."/>
            <person name="Yonemitsu M.A."/>
            <person name="Giersch R.M."/>
            <person name="Beal B.F."/>
            <person name="Arriagada G."/>
            <person name="Davis B.W."/>
            <person name="Ostrander E.A."/>
            <person name="Goff S.P."/>
            <person name="Metzger M.J."/>
        </authorList>
    </citation>
    <scope>NUCLEOTIDE SEQUENCE</scope>
    <source>
        <strain evidence="2">MELC-2E11</strain>
        <tissue evidence="2">Siphon/mantle</tissue>
    </source>
</reference>
<dbReference type="InterPro" id="IPR032710">
    <property type="entry name" value="NTF2-like_dom_sf"/>
</dbReference>
<name>A0ABY7D926_MYAAR</name>
<proteinExistence type="predicted"/>
<protein>
    <submittedName>
        <fullName evidence="2">PRPX-like protein</fullName>
    </submittedName>
</protein>
<feature type="compositionally biased region" description="Basic residues" evidence="1">
    <location>
        <begin position="313"/>
        <end position="325"/>
    </location>
</feature>
<dbReference type="InterPro" id="IPR053218">
    <property type="entry name" value="Pathogen-related_defense"/>
</dbReference>
<feature type="region of interest" description="Disordered" evidence="1">
    <location>
        <begin position="300"/>
        <end position="327"/>
    </location>
</feature>
<feature type="compositionally biased region" description="Polar residues" evidence="1">
    <location>
        <begin position="355"/>
        <end position="381"/>
    </location>
</feature>
<evidence type="ECO:0000313" key="2">
    <source>
        <dbReference type="EMBL" id="WAQ93879.1"/>
    </source>
</evidence>
<feature type="region of interest" description="Disordered" evidence="1">
    <location>
        <begin position="172"/>
        <end position="265"/>
    </location>
</feature>
<sequence>DMEPTRDYMDGADITWRHEKPNYDDINRKYMKEKQRNHAEGSLEKTVENLVKTWEMESSHKMDEKKFTLEDNIKLGNYNILMADSPLYDASITNQQSHDIFRTALPGGFAWEVLDVYSGPPDVSFTWRHWGNWEGHYNEVPPTGENIEMIGHCVARVTDQLKIQSIDHLSANSISSKDGQTRLGTKKPAGPTPRGTWRPNKGSTEMVRPAWVPRNQPDPPQEGHGVRTRAQQRAQEGRRRIMRRRQLTRQARPEPAMPPRPQPLDIQQRIFHRLRDLRPRRNIEHESMVLRSMRVIPGPYDVTGSLQPSRPRNQPRTKRLTRTHGHNASVDQDMARRYIRELETELGARRAASLEVTTTMTSTVHDDQPGTSGLQNGSNEV</sequence>
<dbReference type="Proteomes" id="UP001164746">
    <property type="component" value="Chromosome 1"/>
</dbReference>
<dbReference type="Gene3D" id="3.10.450.50">
    <property type="match status" value="1"/>
</dbReference>
<evidence type="ECO:0000256" key="1">
    <source>
        <dbReference type="SAM" id="MobiDB-lite"/>
    </source>
</evidence>
<dbReference type="EMBL" id="CP111012">
    <property type="protein sequence ID" value="WAQ93879.1"/>
    <property type="molecule type" value="Genomic_DNA"/>
</dbReference>
<feature type="region of interest" description="Disordered" evidence="1">
    <location>
        <begin position="345"/>
        <end position="381"/>
    </location>
</feature>
<dbReference type="PANTHER" id="PTHR31723">
    <property type="entry name" value="PATHOGENESIS-RELATED FAMILY PROTEIN"/>
    <property type="match status" value="1"/>
</dbReference>
<gene>
    <name evidence="2" type="ORF">MAR_006350</name>
</gene>
<accession>A0ABY7D926</accession>
<feature type="non-terminal residue" evidence="2">
    <location>
        <position position="381"/>
    </location>
</feature>
<evidence type="ECO:0000313" key="3">
    <source>
        <dbReference type="Proteomes" id="UP001164746"/>
    </source>
</evidence>